<dbReference type="EMBL" id="CABFKI010000002">
    <property type="protein sequence ID" value="VTU06468.1"/>
    <property type="molecule type" value="Genomic_DNA"/>
</dbReference>
<evidence type="ECO:0000313" key="2">
    <source>
        <dbReference type="Proteomes" id="UP000308167"/>
    </source>
</evidence>
<sequence length="79" mass="8986">MIELVLHKLNLSQTVSLLSEQSTQMALAQRLQFGQQLAHHCGVQGVPQLIVEKDERLYIVPSQLLYGDIQGLKDYLQRL</sequence>
<reference evidence="1 2" key="1">
    <citation type="submission" date="2019-05" db="EMBL/GenBank/DDBJ databases">
        <authorList>
            <consortium name="Pathogen Informatics"/>
        </authorList>
    </citation>
    <scope>NUCLEOTIDE SEQUENCE [LARGE SCALE GENOMIC DNA]</scope>
    <source>
        <strain evidence="1 2">NM319</strain>
    </source>
</reference>
<proteinExistence type="predicted"/>
<accession>A0ABY6THT5</accession>
<evidence type="ECO:0000313" key="1">
    <source>
        <dbReference type="EMBL" id="VTU06468.1"/>
    </source>
</evidence>
<protein>
    <recommendedName>
        <fullName evidence="3">DSBA oxidoreductase</fullName>
    </recommendedName>
</protein>
<dbReference type="Gene3D" id="3.40.30.10">
    <property type="entry name" value="Glutaredoxin"/>
    <property type="match status" value="1"/>
</dbReference>
<keyword evidence="2" id="KW-1185">Reference proteome</keyword>
<gene>
    <name evidence="1" type="ORF">SAMEA1410922_00470</name>
</gene>
<evidence type="ECO:0008006" key="3">
    <source>
        <dbReference type="Google" id="ProtNLM"/>
    </source>
</evidence>
<name>A0ABY6THT5_9PAST</name>
<organism evidence="1 2">
    <name type="scientific">Actinobacillus porcinus</name>
    <dbReference type="NCBI Taxonomy" id="51048"/>
    <lineage>
        <taxon>Bacteria</taxon>
        <taxon>Pseudomonadati</taxon>
        <taxon>Pseudomonadota</taxon>
        <taxon>Gammaproteobacteria</taxon>
        <taxon>Pasteurellales</taxon>
        <taxon>Pasteurellaceae</taxon>
        <taxon>Actinobacillus</taxon>
    </lineage>
</organism>
<comment type="caution">
    <text evidence="1">The sequence shown here is derived from an EMBL/GenBank/DDBJ whole genome shotgun (WGS) entry which is preliminary data.</text>
</comment>
<dbReference type="Proteomes" id="UP000308167">
    <property type="component" value="Unassembled WGS sequence"/>
</dbReference>